<organism evidence="1">
    <name type="scientific">Rhizophora mucronata</name>
    <name type="common">Asiatic mangrove</name>
    <dbReference type="NCBI Taxonomy" id="61149"/>
    <lineage>
        <taxon>Eukaryota</taxon>
        <taxon>Viridiplantae</taxon>
        <taxon>Streptophyta</taxon>
        <taxon>Embryophyta</taxon>
        <taxon>Tracheophyta</taxon>
        <taxon>Spermatophyta</taxon>
        <taxon>Magnoliopsida</taxon>
        <taxon>eudicotyledons</taxon>
        <taxon>Gunneridae</taxon>
        <taxon>Pentapetalae</taxon>
        <taxon>rosids</taxon>
        <taxon>fabids</taxon>
        <taxon>Malpighiales</taxon>
        <taxon>Rhizophoraceae</taxon>
        <taxon>Rhizophora</taxon>
    </lineage>
</organism>
<proteinExistence type="predicted"/>
<protein>
    <submittedName>
        <fullName evidence="1">Uncharacterized protein</fullName>
    </submittedName>
</protein>
<dbReference type="AlphaFoldDB" id="A0A2P2PSL5"/>
<reference evidence="1" key="1">
    <citation type="submission" date="2018-02" db="EMBL/GenBank/DDBJ databases">
        <title>Rhizophora mucronata_Transcriptome.</title>
        <authorList>
            <person name="Meera S.P."/>
            <person name="Sreeshan A."/>
            <person name="Augustine A."/>
        </authorList>
    </citation>
    <scope>NUCLEOTIDE SEQUENCE</scope>
    <source>
        <tissue evidence="1">Leaf</tissue>
    </source>
</reference>
<name>A0A2P2PSL5_RHIMU</name>
<evidence type="ECO:0000313" key="1">
    <source>
        <dbReference type="EMBL" id="MBX57692.1"/>
    </source>
</evidence>
<dbReference type="EMBL" id="GGEC01077208">
    <property type="protein sequence ID" value="MBX57692.1"/>
    <property type="molecule type" value="Transcribed_RNA"/>
</dbReference>
<accession>A0A2P2PSL5</accession>
<sequence>MEKRGGFEQTKHLISGMKHTILAM</sequence>